<dbReference type="GO" id="GO:0016301">
    <property type="term" value="F:kinase activity"/>
    <property type="evidence" value="ECO:0007669"/>
    <property type="project" value="UniProtKB-KW"/>
</dbReference>
<dbReference type="SUPFAM" id="SSF158472">
    <property type="entry name" value="HAMP domain-like"/>
    <property type="match status" value="1"/>
</dbReference>
<dbReference type="SMART" id="SM00065">
    <property type="entry name" value="GAF"/>
    <property type="match status" value="1"/>
</dbReference>
<dbReference type="InterPro" id="IPR052016">
    <property type="entry name" value="Bact_Sigma-Reg"/>
</dbReference>
<dbReference type="InterPro" id="IPR001932">
    <property type="entry name" value="PPM-type_phosphatase-like_dom"/>
</dbReference>
<keyword evidence="6" id="KW-0378">Hydrolase</keyword>
<dbReference type="GO" id="GO:0007165">
    <property type="term" value="P:signal transduction"/>
    <property type="evidence" value="ECO:0007669"/>
    <property type="project" value="InterPro"/>
</dbReference>
<evidence type="ECO:0000256" key="4">
    <source>
        <dbReference type="ARBA" id="ARBA00022692"/>
    </source>
</evidence>
<evidence type="ECO:0000259" key="9">
    <source>
        <dbReference type="PROSITE" id="PS50885"/>
    </source>
</evidence>
<dbReference type="Gene3D" id="6.10.340.10">
    <property type="match status" value="1"/>
</dbReference>
<dbReference type="Pfam" id="PF01590">
    <property type="entry name" value="GAF"/>
    <property type="match status" value="1"/>
</dbReference>
<evidence type="ECO:0000256" key="1">
    <source>
        <dbReference type="ARBA" id="ARBA00004370"/>
    </source>
</evidence>
<dbReference type="PANTHER" id="PTHR43156:SF2">
    <property type="entry name" value="STAGE II SPORULATION PROTEIN E"/>
    <property type="match status" value="1"/>
</dbReference>
<dbReference type="CDD" id="cd16936">
    <property type="entry name" value="HATPase_RsbW-like"/>
    <property type="match status" value="1"/>
</dbReference>
<dbReference type="Gene3D" id="3.30.565.10">
    <property type="entry name" value="Histidine kinase-like ATPase, C-terminal domain"/>
    <property type="match status" value="1"/>
</dbReference>
<dbReference type="InterPro" id="IPR036457">
    <property type="entry name" value="PPM-type-like_dom_sf"/>
</dbReference>
<gene>
    <name evidence="10" type="ORF">FED44_32930</name>
</gene>
<dbReference type="Gene3D" id="3.30.450.40">
    <property type="match status" value="1"/>
</dbReference>
<evidence type="ECO:0000256" key="7">
    <source>
        <dbReference type="ARBA" id="ARBA00022989"/>
    </source>
</evidence>
<protein>
    <submittedName>
        <fullName evidence="10">HAMP domain-containing protein</fullName>
    </submittedName>
</protein>
<keyword evidence="11" id="KW-1185">Reference proteome</keyword>
<evidence type="ECO:0000256" key="5">
    <source>
        <dbReference type="ARBA" id="ARBA00022777"/>
    </source>
</evidence>
<evidence type="ECO:0000313" key="11">
    <source>
        <dbReference type="Proteomes" id="UP000309033"/>
    </source>
</evidence>
<dbReference type="SUPFAM" id="SSF55781">
    <property type="entry name" value="GAF domain-like"/>
    <property type="match status" value="1"/>
</dbReference>
<dbReference type="GO" id="GO:0016020">
    <property type="term" value="C:membrane"/>
    <property type="evidence" value="ECO:0007669"/>
    <property type="project" value="UniProtKB-SubCell"/>
</dbReference>
<dbReference type="SUPFAM" id="SSF81606">
    <property type="entry name" value="PP2C-like"/>
    <property type="match status" value="1"/>
</dbReference>
<accession>A0A5R8YIB1</accession>
<feature type="domain" description="HAMP" evidence="9">
    <location>
        <begin position="220"/>
        <end position="272"/>
    </location>
</feature>
<dbReference type="Pfam" id="PF13581">
    <property type="entry name" value="HATPase_c_2"/>
    <property type="match status" value="1"/>
</dbReference>
<sequence>MGVSGSRRTRRAEGKGGLTRRTIVVSVLLLGLISGAFAFLLPAIVGLREAVDLTNHSRHVLTSANHLQRLVIDLETGQRGFVIAGEESFLQPWRQARAAIPEQAATLERLATAGAPAQGERARRIRQSIEAYIRDYSVPTVEAARRDPASVHTVAVTQDGKRRVDAIRGQFQQFVTFEDQLLASRQAHAAEAAVRATAVASIGVVGSILLILAFDTYLIRSIVRPVRKAAAVASRLADGDLTARMPETGAGEIGELEVAFNSMGHSLEESRKLTEKAHRRLQLLYDASTAVGTTLDVRRTAEELVEVVVPEFADFVTVDLEVAVVQGDDHHPDEGETLCRVAIGGIGNTASFHPPGGPITWAPPTPQARSLDRGLPVIEPDLRTSTAWRSRDPEEAARILDHGIHSLITTPLRARGMRMGVVSFWRSRLPGRFDEEDLSYAAELAAKAGVVIDNARRYTHERKTALTLQRSLLPQRLPVQPAVEIASRYLPAGAQTGVGGDWFDVIPLSGCRVALVVGDVVGHGIHAAATMGRLRTAVRTLADVDLPPDELLTHLDDLVIHLTGDEQPGTAEGDTAAFAELGATCLYAVYDPVSRCCTMATAGHPLPVLVALDGATELVSGPVGPPLGVGGLPFETTELRLTAGTVVALFTDGLIESRDRDIDQGLAELRRALALPTASLEDTCDTVTGALLGGRAADDAALLLARTAALSPDQIVTWDVPADPAVVTYTRKLAIDQLLVWGLAEMEFVTGLVVSELVTNAMRHGTGPIQLRLIRDRTLICEVSDGSNTAPHLRRARVFDEGGRGLLLVAQLTQSWGTRQSTCGKTIWCEQALPPPVPSSDGTHGDQVSRAA</sequence>
<name>A0A5R8YIB1_9ACTN</name>
<dbReference type="InterPro" id="IPR003660">
    <property type="entry name" value="HAMP_dom"/>
</dbReference>
<dbReference type="InterPro" id="IPR003018">
    <property type="entry name" value="GAF"/>
</dbReference>
<dbReference type="Pfam" id="PF07228">
    <property type="entry name" value="SpoIIE"/>
    <property type="match status" value="1"/>
</dbReference>
<dbReference type="Gene3D" id="3.60.40.10">
    <property type="entry name" value="PPM-type phosphatase domain"/>
    <property type="match status" value="1"/>
</dbReference>
<comment type="caution">
    <text evidence="10">The sequence shown here is derived from an EMBL/GenBank/DDBJ whole genome shotgun (WGS) entry which is preliminary data.</text>
</comment>
<dbReference type="Pfam" id="PF00672">
    <property type="entry name" value="HAMP"/>
    <property type="match status" value="1"/>
</dbReference>
<evidence type="ECO:0000256" key="8">
    <source>
        <dbReference type="SAM" id="Phobius"/>
    </source>
</evidence>
<comment type="subcellular location">
    <subcellularLocation>
        <location evidence="1">Membrane</location>
    </subcellularLocation>
</comment>
<dbReference type="EMBL" id="VANP01000020">
    <property type="protein sequence ID" value="TLP52174.1"/>
    <property type="molecule type" value="Genomic_DNA"/>
</dbReference>
<evidence type="ECO:0000256" key="3">
    <source>
        <dbReference type="ARBA" id="ARBA00022679"/>
    </source>
</evidence>
<keyword evidence="3" id="KW-0808">Transferase</keyword>
<keyword evidence="7 8" id="KW-1133">Transmembrane helix</keyword>
<dbReference type="Pfam" id="PF05227">
    <property type="entry name" value="CHASE3"/>
    <property type="match status" value="1"/>
</dbReference>
<dbReference type="SUPFAM" id="SSF55874">
    <property type="entry name" value="ATPase domain of HSP90 chaperone/DNA topoisomerase II/histidine kinase"/>
    <property type="match status" value="1"/>
</dbReference>
<keyword evidence="8" id="KW-0472">Membrane</keyword>
<evidence type="ECO:0000256" key="2">
    <source>
        <dbReference type="ARBA" id="ARBA00022553"/>
    </source>
</evidence>
<evidence type="ECO:0000313" key="10">
    <source>
        <dbReference type="EMBL" id="TLP52174.1"/>
    </source>
</evidence>
<dbReference type="InterPro" id="IPR007891">
    <property type="entry name" value="CHASE3"/>
</dbReference>
<dbReference type="FunFam" id="3.60.40.10:FF:000031">
    <property type="entry name" value="PAS sensor protein"/>
    <property type="match status" value="1"/>
</dbReference>
<dbReference type="Proteomes" id="UP000309033">
    <property type="component" value="Unassembled WGS sequence"/>
</dbReference>
<dbReference type="FunFam" id="3.30.450.40:FF:000035">
    <property type="entry name" value="PAS sensor protein"/>
    <property type="match status" value="1"/>
</dbReference>
<keyword evidence="4 8" id="KW-0812">Transmembrane</keyword>
<dbReference type="OrthoDB" id="118142at2"/>
<dbReference type="InterPro" id="IPR003594">
    <property type="entry name" value="HATPase_dom"/>
</dbReference>
<dbReference type="InterPro" id="IPR036890">
    <property type="entry name" value="HATPase_C_sf"/>
</dbReference>
<proteinExistence type="predicted"/>
<dbReference type="FunFam" id="3.30.565.10:FF:000028">
    <property type="entry name" value="PAS sensor protein"/>
    <property type="match status" value="1"/>
</dbReference>
<dbReference type="CDD" id="cd06225">
    <property type="entry name" value="HAMP"/>
    <property type="match status" value="1"/>
</dbReference>
<feature type="transmembrane region" description="Helical" evidence="8">
    <location>
        <begin position="21"/>
        <end position="45"/>
    </location>
</feature>
<organism evidence="10 11">
    <name type="scientific">Microbispora triticiradicis</name>
    <dbReference type="NCBI Taxonomy" id="2200763"/>
    <lineage>
        <taxon>Bacteria</taxon>
        <taxon>Bacillati</taxon>
        <taxon>Actinomycetota</taxon>
        <taxon>Actinomycetes</taxon>
        <taxon>Streptosporangiales</taxon>
        <taxon>Streptosporangiaceae</taxon>
        <taxon>Microbispora</taxon>
    </lineage>
</organism>
<evidence type="ECO:0000256" key="6">
    <source>
        <dbReference type="ARBA" id="ARBA00022801"/>
    </source>
</evidence>
<keyword evidence="5" id="KW-0418">Kinase</keyword>
<dbReference type="SMART" id="SM00304">
    <property type="entry name" value="HAMP"/>
    <property type="match status" value="1"/>
</dbReference>
<dbReference type="SMART" id="SM00331">
    <property type="entry name" value="PP2C_SIG"/>
    <property type="match status" value="1"/>
</dbReference>
<dbReference type="CDD" id="cd19410">
    <property type="entry name" value="HK9-like_sensor"/>
    <property type="match status" value="1"/>
</dbReference>
<dbReference type="AlphaFoldDB" id="A0A5R8YIB1"/>
<keyword evidence="2" id="KW-0597">Phosphoprotein</keyword>
<dbReference type="InterPro" id="IPR029016">
    <property type="entry name" value="GAF-like_dom_sf"/>
</dbReference>
<dbReference type="GO" id="GO:0016791">
    <property type="term" value="F:phosphatase activity"/>
    <property type="evidence" value="ECO:0007669"/>
    <property type="project" value="TreeGrafter"/>
</dbReference>
<dbReference type="PROSITE" id="PS50885">
    <property type="entry name" value="HAMP"/>
    <property type="match status" value="1"/>
</dbReference>
<dbReference type="PANTHER" id="PTHR43156">
    <property type="entry name" value="STAGE II SPORULATION PROTEIN E-RELATED"/>
    <property type="match status" value="1"/>
</dbReference>
<reference evidence="10" key="1">
    <citation type="submission" date="2019-05" db="EMBL/GenBank/DDBJ databases">
        <title>Isolation, diversity and antifungal activity of Actinobacteria from wheat.</title>
        <authorList>
            <person name="Yu B."/>
        </authorList>
    </citation>
    <scope>NUCLEOTIDE SEQUENCE [LARGE SCALE GENOMIC DNA]</scope>
    <source>
        <strain evidence="10">NEAU-HEGS1-5</strain>
    </source>
</reference>